<keyword evidence="15" id="KW-1185">Reference proteome</keyword>
<keyword evidence="8 13" id="KW-1133">Transmembrane helix</keyword>
<feature type="transmembrane region" description="Helical" evidence="13">
    <location>
        <begin position="153"/>
        <end position="170"/>
    </location>
</feature>
<comment type="similarity">
    <text evidence="2">Belongs to the TMEM175 family.</text>
</comment>
<evidence type="ECO:0000256" key="12">
    <source>
        <dbReference type="ARBA" id="ARBA00034430"/>
    </source>
</evidence>
<accession>A0ABV9JDK1</accession>
<feature type="transmembrane region" description="Helical" evidence="13">
    <location>
        <begin position="21"/>
        <end position="41"/>
    </location>
</feature>
<name>A0ABV9JDK1_9LACT</name>
<dbReference type="EMBL" id="JBHSGD010000004">
    <property type="protein sequence ID" value="MFC4652119.1"/>
    <property type="molecule type" value="Genomic_DNA"/>
</dbReference>
<evidence type="ECO:0000256" key="7">
    <source>
        <dbReference type="ARBA" id="ARBA00022958"/>
    </source>
</evidence>
<evidence type="ECO:0000256" key="9">
    <source>
        <dbReference type="ARBA" id="ARBA00023065"/>
    </source>
</evidence>
<evidence type="ECO:0000256" key="5">
    <source>
        <dbReference type="ARBA" id="ARBA00022692"/>
    </source>
</evidence>
<keyword evidence="6" id="KW-0631">Potassium channel</keyword>
<feature type="transmembrane region" description="Helical" evidence="13">
    <location>
        <begin position="85"/>
        <end position="106"/>
    </location>
</feature>
<feature type="transmembrane region" description="Helical" evidence="13">
    <location>
        <begin position="112"/>
        <end position="132"/>
    </location>
</feature>
<sequence length="196" mass="22519">MKRKKLDIAEYGEAMLERLKAFTDAILSIAATIMVLEIPVPKGNLAEMSSYRTMVSPLIIFVVSFLVIVSFYFETIRVFSQIKKISGWQVFAYSLFLMGVSVFPLMTRIEASSSSTSFLFVYIIYVVGISRLHDNLLKRIMDFNHVLRNKRQFLVVSYYLVIILAFAFSFTAWNNIGGIFMIWVPIRSLIKNVVIK</sequence>
<evidence type="ECO:0000313" key="14">
    <source>
        <dbReference type="EMBL" id="MFC4652119.1"/>
    </source>
</evidence>
<keyword evidence="4" id="KW-0633">Potassium transport</keyword>
<evidence type="ECO:0000256" key="11">
    <source>
        <dbReference type="ARBA" id="ARBA00023303"/>
    </source>
</evidence>
<protein>
    <submittedName>
        <fullName evidence="14">TMEM175 family protein</fullName>
    </submittedName>
</protein>
<dbReference type="RefSeq" id="WP_213533355.1">
    <property type="nucleotide sequence ID" value="NZ_BOVQ01000002.1"/>
</dbReference>
<proteinExistence type="inferred from homology"/>
<dbReference type="Proteomes" id="UP001595987">
    <property type="component" value="Unassembled WGS sequence"/>
</dbReference>
<evidence type="ECO:0000256" key="1">
    <source>
        <dbReference type="ARBA" id="ARBA00004141"/>
    </source>
</evidence>
<keyword evidence="11" id="KW-0407">Ion channel</keyword>
<keyword evidence="10 13" id="KW-0472">Membrane</keyword>
<organism evidence="14 15">
    <name type="scientific">Lactococcus nasutitermitis</name>
    <dbReference type="NCBI Taxonomy" id="1652957"/>
    <lineage>
        <taxon>Bacteria</taxon>
        <taxon>Bacillati</taxon>
        <taxon>Bacillota</taxon>
        <taxon>Bacilli</taxon>
        <taxon>Lactobacillales</taxon>
        <taxon>Streptococcaceae</taxon>
        <taxon>Lactococcus</taxon>
    </lineage>
</organism>
<evidence type="ECO:0000256" key="13">
    <source>
        <dbReference type="SAM" id="Phobius"/>
    </source>
</evidence>
<feature type="transmembrane region" description="Helical" evidence="13">
    <location>
        <begin position="53"/>
        <end position="73"/>
    </location>
</feature>
<evidence type="ECO:0000256" key="6">
    <source>
        <dbReference type="ARBA" id="ARBA00022826"/>
    </source>
</evidence>
<keyword evidence="7" id="KW-0630">Potassium</keyword>
<evidence type="ECO:0000256" key="10">
    <source>
        <dbReference type="ARBA" id="ARBA00023136"/>
    </source>
</evidence>
<comment type="subcellular location">
    <subcellularLocation>
        <location evidence="1">Membrane</location>
        <topology evidence="1">Multi-pass membrane protein</topology>
    </subcellularLocation>
</comment>
<evidence type="ECO:0000256" key="2">
    <source>
        <dbReference type="ARBA" id="ARBA00006920"/>
    </source>
</evidence>
<comment type="catalytic activity">
    <reaction evidence="12">
        <text>K(+)(in) = K(+)(out)</text>
        <dbReference type="Rhea" id="RHEA:29463"/>
        <dbReference type="ChEBI" id="CHEBI:29103"/>
    </reaction>
</comment>
<keyword evidence="5 13" id="KW-0812">Transmembrane</keyword>
<gene>
    <name evidence="14" type="ORF">ACFO26_04285</name>
</gene>
<keyword evidence="9" id="KW-0406">Ion transport</keyword>
<comment type="caution">
    <text evidence="14">The sequence shown here is derived from an EMBL/GenBank/DDBJ whole genome shotgun (WGS) entry which is preliminary data.</text>
</comment>
<keyword evidence="3" id="KW-0813">Transport</keyword>
<dbReference type="InterPro" id="IPR010617">
    <property type="entry name" value="TMEM175-like"/>
</dbReference>
<evidence type="ECO:0000256" key="3">
    <source>
        <dbReference type="ARBA" id="ARBA00022448"/>
    </source>
</evidence>
<evidence type="ECO:0000256" key="4">
    <source>
        <dbReference type="ARBA" id="ARBA00022538"/>
    </source>
</evidence>
<evidence type="ECO:0000256" key="8">
    <source>
        <dbReference type="ARBA" id="ARBA00022989"/>
    </source>
</evidence>
<dbReference type="Pfam" id="PF06736">
    <property type="entry name" value="TMEM175"/>
    <property type="match status" value="1"/>
</dbReference>
<evidence type="ECO:0000313" key="15">
    <source>
        <dbReference type="Proteomes" id="UP001595987"/>
    </source>
</evidence>
<reference evidence="15" key="1">
    <citation type="journal article" date="2019" name="Int. J. Syst. Evol. Microbiol.">
        <title>The Global Catalogue of Microorganisms (GCM) 10K type strain sequencing project: providing services to taxonomists for standard genome sequencing and annotation.</title>
        <authorList>
            <consortium name="The Broad Institute Genomics Platform"/>
            <consortium name="The Broad Institute Genome Sequencing Center for Infectious Disease"/>
            <person name="Wu L."/>
            <person name="Ma J."/>
        </authorList>
    </citation>
    <scope>NUCLEOTIDE SEQUENCE [LARGE SCALE GENOMIC DNA]</scope>
    <source>
        <strain evidence="15">CCUG 63287</strain>
    </source>
</reference>